<protein>
    <recommendedName>
        <fullName evidence="1">Signal transduction histidine kinase subgroup 2 dimerisation and phosphoacceptor domain-containing protein</fullName>
    </recommendedName>
</protein>
<dbReference type="EMBL" id="PCDP01000076">
    <property type="protein sequence ID" value="PZM08035.1"/>
    <property type="molecule type" value="Genomic_DNA"/>
</dbReference>
<feature type="domain" description="Signal transduction histidine kinase subgroup 2 dimerisation and phosphoacceptor" evidence="1">
    <location>
        <begin position="88"/>
        <end position="143"/>
    </location>
</feature>
<evidence type="ECO:0000313" key="3">
    <source>
        <dbReference type="Proteomes" id="UP000248925"/>
    </source>
</evidence>
<dbReference type="AlphaFoldDB" id="A0A2W4CAQ1"/>
<evidence type="ECO:0000259" key="1">
    <source>
        <dbReference type="Pfam" id="PF07568"/>
    </source>
</evidence>
<dbReference type="Proteomes" id="UP000248925">
    <property type="component" value="Unassembled WGS sequence"/>
</dbReference>
<dbReference type="Pfam" id="PF07568">
    <property type="entry name" value="HisKA_2"/>
    <property type="match status" value="1"/>
</dbReference>
<dbReference type="InterPro" id="IPR011495">
    <property type="entry name" value="Sig_transdc_His_kin_sub2_dim/P"/>
</dbReference>
<gene>
    <name evidence="2" type="ORF">CPY51_30260</name>
</gene>
<reference evidence="2 3" key="1">
    <citation type="journal article" date="2018" name="Sci. Rep.">
        <title>Rhizobium tumorigenes sp. nov., a novel plant tumorigenic bacterium isolated from cane gall tumors on thornless blackberry.</title>
        <authorList>
            <person name="Kuzmanovi N."/>
            <person name="Smalla K."/>
            <person name="Gronow S."/>
            <person name="PuBawska J."/>
        </authorList>
    </citation>
    <scope>NUCLEOTIDE SEQUENCE [LARGE SCALE GENOMIC DNA]</scope>
    <source>
        <strain evidence="2 3">CCBAU 85046</strain>
    </source>
</reference>
<accession>A0A2W4CAQ1</accession>
<comment type="caution">
    <text evidence="2">The sequence shown here is derived from an EMBL/GenBank/DDBJ whole genome shotgun (WGS) entry which is preliminary data.</text>
</comment>
<dbReference type="OrthoDB" id="315417at2"/>
<sequence>MSSLISDYGVIRGATSLRDVADQSVQLVHINGEFDLFPERPRSSSVAVLLLLPANNADKASAINKKDTELWSFLLWTLALRLPHLSSAGRISDPKVAELFAESRNRVRSMALVHENLYRAGAFARICLGNHIHTLCEHLLRAYATSEQKISVEVRILNVDMDLDGAVSCGVIVNEFARHV</sequence>
<organism evidence="2 3">
    <name type="scientific">Rhizobium tubonense</name>
    <dbReference type="NCBI Taxonomy" id="484088"/>
    <lineage>
        <taxon>Bacteria</taxon>
        <taxon>Pseudomonadati</taxon>
        <taxon>Pseudomonadota</taxon>
        <taxon>Alphaproteobacteria</taxon>
        <taxon>Hyphomicrobiales</taxon>
        <taxon>Rhizobiaceae</taxon>
        <taxon>Rhizobium/Agrobacterium group</taxon>
        <taxon>Rhizobium</taxon>
    </lineage>
</organism>
<evidence type="ECO:0000313" key="2">
    <source>
        <dbReference type="EMBL" id="PZM08035.1"/>
    </source>
</evidence>
<keyword evidence="3" id="KW-1185">Reference proteome</keyword>
<name>A0A2W4CAQ1_9HYPH</name>
<proteinExistence type="predicted"/>